<dbReference type="RefSeq" id="WP_120171267.1">
    <property type="nucleotide sequence ID" value="NZ_AP018400.1"/>
</dbReference>
<name>A0A2Z5TN32_9STRE</name>
<dbReference type="AlphaFoldDB" id="A0A2Z5TN32"/>
<sequence length="74" mass="8229">MQEYHVGEYTVFIPELMTEAGVGSNPEKTDLFLLGGFARLQQLPNNQLKINGPGGLVYELKGKQLYLSLLDDES</sequence>
<proteinExistence type="predicted"/>
<evidence type="ECO:0000313" key="1">
    <source>
        <dbReference type="EMBL" id="BBA91885.1"/>
    </source>
</evidence>
<gene>
    <name evidence="1" type="ORF">SR187_1270</name>
</gene>
<dbReference type="KEGG" id="srq:SR187_1270"/>
<accession>A0A2Z5TN32</accession>
<organism evidence="1 2">
    <name type="scientific">Streptococcus ruminantium</name>
    <dbReference type="NCBI Taxonomy" id="1917441"/>
    <lineage>
        <taxon>Bacteria</taxon>
        <taxon>Bacillati</taxon>
        <taxon>Bacillota</taxon>
        <taxon>Bacilli</taxon>
        <taxon>Lactobacillales</taxon>
        <taxon>Streptococcaceae</taxon>
        <taxon>Streptococcus</taxon>
    </lineage>
</organism>
<evidence type="ECO:0000313" key="2">
    <source>
        <dbReference type="Proteomes" id="UP000269331"/>
    </source>
</evidence>
<dbReference type="GeneID" id="52228835"/>
<protein>
    <submittedName>
        <fullName evidence="1">Dethiobiotin synthase</fullName>
    </submittedName>
</protein>
<reference evidence="1 2" key="1">
    <citation type="journal article" date="2018" name="Genome Biol. Evol.">
        <title>Complete Genome Sequence of Streptococcus ruminantium sp. nov. GUT-187T (=DSM 104980T =JCM 31869T), the Type Strain of S. ruminantium, and Comparison with Genome Sequences of Streptococcus suis Strains.</title>
        <authorList>
            <person name="Tohya M."/>
            <person name="Sekizaki T."/>
            <person name="Miyoshi-Akiyama T."/>
        </authorList>
    </citation>
    <scope>NUCLEOTIDE SEQUENCE [LARGE SCALE GENOMIC DNA]</scope>
    <source>
        <strain evidence="1 2">GUT187T</strain>
    </source>
</reference>
<dbReference type="Proteomes" id="UP000269331">
    <property type="component" value="Chromosome"/>
</dbReference>
<dbReference type="EMBL" id="AP018400">
    <property type="protein sequence ID" value="BBA91885.1"/>
    <property type="molecule type" value="Genomic_DNA"/>
</dbReference>